<dbReference type="Proteomes" id="UP001266099">
    <property type="component" value="Unassembled WGS sequence"/>
</dbReference>
<comment type="caution">
    <text evidence="5">The sequence shown here is derived from an EMBL/GenBank/DDBJ whole genome shotgun (WGS) entry which is preliminary data.</text>
</comment>
<sequence length="210" mass="22180">MSSEKIRVVLADDQALVRGAIAALLELEDDIEIVGQASNGRELLAVIREVMPQVAVVDIEMPDMDGITATKKIMQAQQSGIATDTKILILTTFGRPGYLKRALAAGAKGFLGKETPAAELAQAVRKIASGGTQVDVKLAAQSLFEGDNPLTEREIEVLRAVEKGMRIKDIAGAVHLSAGTVKNYLSNAISKTGAQNSAGAARTARDNGWL</sequence>
<dbReference type="CDD" id="cd06170">
    <property type="entry name" value="LuxR_C_like"/>
    <property type="match status" value="1"/>
</dbReference>
<evidence type="ECO:0000256" key="2">
    <source>
        <dbReference type="PROSITE-ProRule" id="PRU00169"/>
    </source>
</evidence>
<name>A0ABU1T2R9_9ACTO</name>
<accession>A0ABU1T2R9</accession>
<dbReference type="PRINTS" id="PR00038">
    <property type="entry name" value="HTHLUXR"/>
</dbReference>
<keyword evidence="6" id="KW-1185">Reference proteome</keyword>
<dbReference type="Gene3D" id="3.40.50.2300">
    <property type="match status" value="1"/>
</dbReference>
<keyword evidence="2" id="KW-0597">Phosphoprotein</keyword>
<feature type="modified residue" description="4-aspartylphosphate" evidence="2">
    <location>
        <position position="58"/>
    </location>
</feature>
<organism evidence="5 6">
    <name type="scientific">Arcanobacterium hippocoleae</name>
    <dbReference type="NCBI Taxonomy" id="149017"/>
    <lineage>
        <taxon>Bacteria</taxon>
        <taxon>Bacillati</taxon>
        <taxon>Actinomycetota</taxon>
        <taxon>Actinomycetes</taxon>
        <taxon>Actinomycetales</taxon>
        <taxon>Actinomycetaceae</taxon>
        <taxon>Arcanobacterium</taxon>
    </lineage>
</organism>
<dbReference type="Pfam" id="PF00072">
    <property type="entry name" value="Response_reg"/>
    <property type="match status" value="1"/>
</dbReference>
<protein>
    <submittedName>
        <fullName evidence="5">Two-component system response regulator DesR</fullName>
    </submittedName>
</protein>
<dbReference type="SUPFAM" id="SSF46894">
    <property type="entry name" value="C-terminal effector domain of the bipartite response regulators"/>
    <property type="match status" value="1"/>
</dbReference>
<evidence type="ECO:0000313" key="5">
    <source>
        <dbReference type="EMBL" id="MDR6939551.1"/>
    </source>
</evidence>
<dbReference type="PANTHER" id="PTHR43214">
    <property type="entry name" value="TWO-COMPONENT RESPONSE REGULATOR"/>
    <property type="match status" value="1"/>
</dbReference>
<dbReference type="EMBL" id="JAVDUJ010000001">
    <property type="protein sequence ID" value="MDR6939551.1"/>
    <property type="molecule type" value="Genomic_DNA"/>
</dbReference>
<evidence type="ECO:0000259" key="3">
    <source>
        <dbReference type="PROSITE" id="PS50043"/>
    </source>
</evidence>
<dbReference type="PROSITE" id="PS50110">
    <property type="entry name" value="RESPONSE_REGULATORY"/>
    <property type="match status" value="1"/>
</dbReference>
<dbReference type="PANTHER" id="PTHR43214:SF42">
    <property type="entry name" value="TRANSCRIPTIONAL REGULATORY PROTEIN DESR"/>
    <property type="match status" value="1"/>
</dbReference>
<dbReference type="SMART" id="SM00421">
    <property type="entry name" value="HTH_LUXR"/>
    <property type="match status" value="1"/>
</dbReference>
<evidence type="ECO:0000313" key="6">
    <source>
        <dbReference type="Proteomes" id="UP001266099"/>
    </source>
</evidence>
<reference evidence="5 6" key="1">
    <citation type="submission" date="2023-07" db="EMBL/GenBank/DDBJ databases">
        <title>Sequencing the genomes of 1000 actinobacteria strains.</title>
        <authorList>
            <person name="Klenk H.-P."/>
        </authorList>
    </citation>
    <scope>NUCLEOTIDE SEQUENCE [LARGE SCALE GENOMIC DNA]</scope>
    <source>
        <strain evidence="5 6">DSM 15539</strain>
    </source>
</reference>
<dbReference type="InterPro" id="IPR039420">
    <property type="entry name" value="WalR-like"/>
</dbReference>
<dbReference type="RefSeq" id="WP_309956308.1">
    <property type="nucleotide sequence ID" value="NZ_JAVDUJ010000001.1"/>
</dbReference>
<dbReference type="SUPFAM" id="SSF52172">
    <property type="entry name" value="CheY-like"/>
    <property type="match status" value="1"/>
</dbReference>
<evidence type="ECO:0000259" key="4">
    <source>
        <dbReference type="PROSITE" id="PS50110"/>
    </source>
</evidence>
<gene>
    <name evidence="5" type="ORF">J2S36_001094</name>
</gene>
<feature type="domain" description="Response regulatory" evidence="4">
    <location>
        <begin position="7"/>
        <end position="128"/>
    </location>
</feature>
<dbReference type="InterPro" id="IPR001789">
    <property type="entry name" value="Sig_transdc_resp-reg_receiver"/>
</dbReference>
<dbReference type="InterPro" id="IPR016032">
    <property type="entry name" value="Sig_transdc_resp-reg_C-effctor"/>
</dbReference>
<dbReference type="InterPro" id="IPR000792">
    <property type="entry name" value="Tscrpt_reg_LuxR_C"/>
</dbReference>
<dbReference type="InterPro" id="IPR011006">
    <property type="entry name" value="CheY-like_superfamily"/>
</dbReference>
<dbReference type="PROSITE" id="PS50043">
    <property type="entry name" value="HTH_LUXR_2"/>
    <property type="match status" value="1"/>
</dbReference>
<evidence type="ECO:0000256" key="1">
    <source>
        <dbReference type="ARBA" id="ARBA00023125"/>
    </source>
</evidence>
<feature type="domain" description="HTH luxR-type" evidence="3">
    <location>
        <begin position="143"/>
        <end position="208"/>
    </location>
</feature>
<dbReference type="Pfam" id="PF00196">
    <property type="entry name" value="GerE"/>
    <property type="match status" value="1"/>
</dbReference>
<proteinExistence type="predicted"/>
<dbReference type="SMART" id="SM00448">
    <property type="entry name" value="REC"/>
    <property type="match status" value="1"/>
</dbReference>
<keyword evidence="1" id="KW-0238">DNA-binding</keyword>